<keyword evidence="1" id="KW-0812">Transmembrane</keyword>
<evidence type="ECO:0000313" key="2">
    <source>
        <dbReference type="EMBL" id="MEA9356025.1"/>
    </source>
</evidence>
<dbReference type="NCBIfam" id="TIGR02532">
    <property type="entry name" value="IV_pilin_GFxxxE"/>
    <property type="match status" value="1"/>
</dbReference>
<feature type="transmembrane region" description="Helical" evidence="1">
    <location>
        <begin position="6"/>
        <end position="28"/>
    </location>
</feature>
<accession>A0ABU5VWL8</accession>
<sequence>MVNKGFSFVEVMVSVAILAIGVVAFINMSKVDSNSNKQVVSQDAKAYITKELLTSLESKANCETLLKNKAVGANLNFLSTDGINITAGTVINKTHRIAEFKYKFLSAPNLPSEYKFINIYFVLSPISDATKKVIQNIRIIGKASSTVSSCVSPREDGGLLVQQKAIQIAKVKVCTEDLKGTLQASGVCSWPEPFTTIVVPIQL</sequence>
<gene>
    <name evidence="2" type="ORF">SHI21_07430</name>
</gene>
<dbReference type="InterPro" id="IPR012902">
    <property type="entry name" value="N_methyl_site"/>
</dbReference>
<protein>
    <submittedName>
        <fullName evidence="2">Prepilin-type N-terminal cleavage/methylation domain-containing protein</fullName>
    </submittedName>
</protein>
<keyword evidence="3" id="KW-1185">Reference proteome</keyword>
<dbReference type="Proteomes" id="UP001302274">
    <property type="component" value="Unassembled WGS sequence"/>
</dbReference>
<dbReference type="RefSeq" id="WP_323576264.1">
    <property type="nucleotide sequence ID" value="NZ_JAYGJQ010000001.1"/>
</dbReference>
<proteinExistence type="predicted"/>
<comment type="caution">
    <text evidence="2">The sequence shown here is derived from an EMBL/GenBank/DDBJ whole genome shotgun (WGS) entry which is preliminary data.</text>
</comment>
<name>A0ABU5VWL8_9BACT</name>
<evidence type="ECO:0000256" key="1">
    <source>
        <dbReference type="SAM" id="Phobius"/>
    </source>
</evidence>
<organism evidence="2 3">
    <name type="scientific">Bacteriovorax antarcticus</name>
    <dbReference type="NCBI Taxonomy" id="3088717"/>
    <lineage>
        <taxon>Bacteria</taxon>
        <taxon>Pseudomonadati</taxon>
        <taxon>Bdellovibrionota</taxon>
        <taxon>Bacteriovoracia</taxon>
        <taxon>Bacteriovoracales</taxon>
        <taxon>Bacteriovoracaceae</taxon>
        <taxon>Bacteriovorax</taxon>
    </lineage>
</organism>
<dbReference type="Pfam" id="PF07963">
    <property type="entry name" value="N_methyl"/>
    <property type="match status" value="1"/>
</dbReference>
<evidence type="ECO:0000313" key="3">
    <source>
        <dbReference type="Proteomes" id="UP001302274"/>
    </source>
</evidence>
<dbReference type="EMBL" id="JAYGJQ010000001">
    <property type="protein sequence ID" value="MEA9356025.1"/>
    <property type="molecule type" value="Genomic_DNA"/>
</dbReference>
<keyword evidence="1" id="KW-0472">Membrane</keyword>
<reference evidence="2 3" key="1">
    <citation type="submission" date="2023-11" db="EMBL/GenBank/DDBJ databases">
        <title>A Novel Polar Bacteriovorax (B. antarcticus) Isolated from the Biocrust in Antarctica.</title>
        <authorList>
            <person name="Mun W."/>
            <person name="Choi S.Y."/>
            <person name="Mitchell R.J."/>
        </authorList>
    </citation>
    <scope>NUCLEOTIDE SEQUENCE [LARGE SCALE GENOMIC DNA]</scope>
    <source>
        <strain evidence="2 3">PP10</strain>
    </source>
</reference>
<keyword evidence="1" id="KW-1133">Transmembrane helix</keyword>